<gene>
    <name evidence="1" type="ORF">Q31b_37720</name>
</gene>
<organism evidence="1 2">
    <name type="scientific">Novipirellula aureliae</name>
    <dbReference type="NCBI Taxonomy" id="2527966"/>
    <lineage>
        <taxon>Bacteria</taxon>
        <taxon>Pseudomonadati</taxon>
        <taxon>Planctomycetota</taxon>
        <taxon>Planctomycetia</taxon>
        <taxon>Pirellulales</taxon>
        <taxon>Pirellulaceae</taxon>
        <taxon>Novipirellula</taxon>
    </lineage>
</organism>
<sequence length="125" mass="13810">MTNNQADIIAHSTSDPIAYKLSGYVSFGEEIQMRIDGLDWGVGASNRATVRLNARDRNIIVHDFVTSVSNESAIECCIAEENDIVAVDIPFVQHQIQLRHTTFGETRLGKSTARPTDTDDRMGMA</sequence>
<dbReference type="RefSeq" id="WP_146601038.1">
    <property type="nucleotide sequence ID" value="NZ_SJPY01000006.1"/>
</dbReference>
<keyword evidence="2" id="KW-1185">Reference proteome</keyword>
<protein>
    <submittedName>
        <fullName evidence="1">Uncharacterized protein</fullName>
    </submittedName>
</protein>
<evidence type="ECO:0000313" key="2">
    <source>
        <dbReference type="Proteomes" id="UP000315471"/>
    </source>
</evidence>
<proteinExistence type="predicted"/>
<name>A0A5C6DR82_9BACT</name>
<comment type="caution">
    <text evidence="1">The sequence shown here is derived from an EMBL/GenBank/DDBJ whole genome shotgun (WGS) entry which is preliminary data.</text>
</comment>
<dbReference type="EMBL" id="SJPY01000006">
    <property type="protein sequence ID" value="TWU38694.1"/>
    <property type="molecule type" value="Genomic_DNA"/>
</dbReference>
<dbReference type="AlphaFoldDB" id="A0A5C6DR82"/>
<reference evidence="1 2" key="1">
    <citation type="submission" date="2019-02" db="EMBL/GenBank/DDBJ databases">
        <title>Deep-cultivation of Planctomycetes and their phenomic and genomic characterization uncovers novel biology.</title>
        <authorList>
            <person name="Wiegand S."/>
            <person name="Jogler M."/>
            <person name="Boedeker C."/>
            <person name="Pinto D."/>
            <person name="Vollmers J."/>
            <person name="Rivas-Marin E."/>
            <person name="Kohn T."/>
            <person name="Peeters S.H."/>
            <person name="Heuer A."/>
            <person name="Rast P."/>
            <person name="Oberbeckmann S."/>
            <person name="Bunk B."/>
            <person name="Jeske O."/>
            <person name="Meyerdierks A."/>
            <person name="Storesund J.E."/>
            <person name="Kallscheuer N."/>
            <person name="Luecker S."/>
            <person name="Lage O.M."/>
            <person name="Pohl T."/>
            <person name="Merkel B.J."/>
            <person name="Hornburger P."/>
            <person name="Mueller R.-W."/>
            <person name="Bruemmer F."/>
            <person name="Labrenz M."/>
            <person name="Spormann A.M."/>
            <person name="Op Den Camp H."/>
            <person name="Overmann J."/>
            <person name="Amann R."/>
            <person name="Jetten M.S.M."/>
            <person name="Mascher T."/>
            <person name="Medema M.H."/>
            <person name="Devos D.P."/>
            <person name="Kaster A.-K."/>
            <person name="Ovreas L."/>
            <person name="Rohde M."/>
            <person name="Galperin M.Y."/>
            <person name="Jogler C."/>
        </authorList>
    </citation>
    <scope>NUCLEOTIDE SEQUENCE [LARGE SCALE GENOMIC DNA]</scope>
    <source>
        <strain evidence="1 2">Q31b</strain>
    </source>
</reference>
<dbReference type="Proteomes" id="UP000315471">
    <property type="component" value="Unassembled WGS sequence"/>
</dbReference>
<accession>A0A5C6DR82</accession>
<evidence type="ECO:0000313" key="1">
    <source>
        <dbReference type="EMBL" id="TWU38694.1"/>
    </source>
</evidence>